<feature type="non-terminal residue" evidence="2">
    <location>
        <position position="1"/>
    </location>
</feature>
<evidence type="ECO:0000313" key="2">
    <source>
        <dbReference type="EMBL" id="CAF1578233.1"/>
    </source>
</evidence>
<accession>A0A815Z3M5</accession>
<dbReference type="EMBL" id="CAJOBJ010021335">
    <property type="protein sequence ID" value="CAF4216667.1"/>
    <property type="molecule type" value="Genomic_DNA"/>
</dbReference>
<proteinExistence type="inferred from homology"/>
<evidence type="ECO:0000313" key="3">
    <source>
        <dbReference type="EMBL" id="CAF4216667.1"/>
    </source>
</evidence>
<gene>
    <name evidence="3" type="ORF">GIL414_LOCUS22212</name>
    <name evidence="2" type="ORF">KQP761_LOCUS19890</name>
</gene>
<comment type="caution">
    <text evidence="2">The sequence shown here is derived from an EMBL/GenBank/DDBJ whole genome shotgun (WGS) entry which is preliminary data.</text>
</comment>
<name>A0A815Z3M5_9BILA</name>
<dbReference type="PANTHER" id="PTHR19444:SF13">
    <property type="entry name" value="PROTEIN UNC-93 HOMOLOG A"/>
    <property type="match status" value="1"/>
</dbReference>
<protein>
    <submittedName>
        <fullName evidence="2">Uncharacterized protein</fullName>
    </submittedName>
</protein>
<dbReference type="EMBL" id="CAJNOW010010266">
    <property type="protein sequence ID" value="CAF1578233.1"/>
    <property type="molecule type" value="Genomic_DNA"/>
</dbReference>
<sequence>AIANLQSSLNTDANVCVNSLSIIYACLLLSATFLPHPSIATFGLKWTIVISQIP</sequence>
<dbReference type="OrthoDB" id="78663at2759"/>
<dbReference type="Proteomes" id="UP000663834">
    <property type="component" value="Unassembled WGS sequence"/>
</dbReference>
<organism evidence="2 4">
    <name type="scientific">Rotaria magnacalcarata</name>
    <dbReference type="NCBI Taxonomy" id="392030"/>
    <lineage>
        <taxon>Eukaryota</taxon>
        <taxon>Metazoa</taxon>
        <taxon>Spiralia</taxon>
        <taxon>Gnathifera</taxon>
        <taxon>Rotifera</taxon>
        <taxon>Eurotatoria</taxon>
        <taxon>Bdelloidea</taxon>
        <taxon>Philodinida</taxon>
        <taxon>Philodinidae</taxon>
        <taxon>Rotaria</taxon>
    </lineage>
</organism>
<dbReference type="AlphaFoldDB" id="A0A815Z3M5"/>
<dbReference type="Proteomes" id="UP000681720">
    <property type="component" value="Unassembled WGS sequence"/>
</dbReference>
<evidence type="ECO:0000313" key="4">
    <source>
        <dbReference type="Proteomes" id="UP000663834"/>
    </source>
</evidence>
<dbReference type="PANTHER" id="PTHR19444">
    <property type="entry name" value="UNC-93 RELATED"/>
    <property type="match status" value="1"/>
</dbReference>
<dbReference type="InterPro" id="IPR051951">
    <property type="entry name" value="UNC-93_regulatory"/>
</dbReference>
<reference evidence="2" key="1">
    <citation type="submission" date="2021-02" db="EMBL/GenBank/DDBJ databases">
        <authorList>
            <person name="Nowell W R."/>
        </authorList>
    </citation>
    <scope>NUCLEOTIDE SEQUENCE</scope>
</reference>
<evidence type="ECO:0000256" key="1">
    <source>
        <dbReference type="ARBA" id="ARBA00009172"/>
    </source>
</evidence>
<comment type="similarity">
    <text evidence="1">Belongs to the unc-93 family.</text>
</comment>